<dbReference type="Gene3D" id="3.50.50.60">
    <property type="entry name" value="FAD/NAD(P)-binding domain"/>
    <property type="match status" value="1"/>
</dbReference>
<dbReference type="RefSeq" id="XP_052131104.1">
    <property type="nucleotide sequence ID" value="XM_052275144.1"/>
</dbReference>
<dbReference type="PANTHER" id="PTHR11552">
    <property type="entry name" value="GLUCOSE-METHANOL-CHOLINE GMC OXIDOREDUCTASE"/>
    <property type="match status" value="1"/>
</dbReference>
<dbReference type="SUPFAM" id="SSF54373">
    <property type="entry name" value="FAD-linked reductases, C-terminal domain"/>
    <property type="match status" value="1"/>
</dbReference>
<dbReference type="Pfam" id="PF00732">
    <property type="entry name" value="GMC_oxred_N"/>
    <property type="match status" value="1"/>
</dbReference>
<evidence type="ECO:0000259" key="3">
    <source>
        <dbReference type="PROSITE" id="PS00624"/>
    </source>
</evidence>
<feature type="domain" description="Glucose-methanol-choline oxidoreductase N-terminal" evidence="3">
    <location>
        <begin position="328"/>
        <end position="342"/>
    </location>
</feature>
<feature type="binding site" evidence="2">
    <location>
        <position position="289"/>
    </location>
    <ligand>
        <name>FAD</name>
        <dbReference type="ChEBI" id="CHEBI:57692"/>
    </ligand>
</feature>
<reference evidence="5" key="1">
    <citation type="submission" date="2025-08" db="UniProtKB">
        <authorList>
            <consortium name="RefSeq"/>
        </authorList>
    </citation>
    <scope>IDENTIFICATION</scope>
    <source>
        <tissue evidence="5">Whole organism</tissue>
    </source>
</reference>
<accession>A0A9C6X8G4</accession>
<comment type="similarity">
    <text evidence="1">Belongs to the GMC oxidoreductase family.</text>
</comment>
<dbReference type="KEGG" id="foc:113214367"/>
<dbReference type="GO" id="GO:0050660">
    <property type="term" value="F:flavin adenine dinucleotide binding"/>
    <property type="evidence" value="ECO:0007669"/>
    <property type="project" value="InterPro"/>
</dbReference>
<proteinExistence type="inferred from homology"/>
<dbReference type="Pfam" id="PF05199">
    <property type="entry name" value="GMC_oxred_C"/>
    <property type="match status" value="1"/>
</dbReference>
<evidence type="ECO:0000313" key="5">
    <source>
        <dbReference type="RefSeq" id="XP_052131104.1"/>
    </source>
</evidence>
<dbReference type="PIRSF" id="PIRSF000137">
    <property type="entry name" value="Alcohol_oxidase"/>
    <property type="match status" value="1"/>
</dbReference>
<dbReference type="InterPro" id="IPR012132">
    <property type="entry name" value="GMC_OxRdtase"/>
</dbReference>
<dbReference type="GO" id="GO:0016614">
    <property type="term" value="F:oxidoreductase activity, acting on CH-OH group of donors"/>
    <property type="evidence" value="ECO:0007669"/>
    <property type="project" value="InterPro"/>
</dbReference>
<sequence length="629" mass="67815">MAPTTSYLHKTKDIMVQSMWLAPLTSPAAWTAQAQTNCSAASVFAALLTAIVTKGIATAQQKAKQTKDIVQGPYDFIVIGGGSSGSVVASRLSEVSSWKVLLLESGAEEPDLGMVPALYNRYLTGPFYDWQYTSQKSAWDAGRSIYRGKVMGGCSAVNALHYTRGNAGDYDHWRSLGNTGWSYKEVLPYFKKSENNLDPAIAADTIHHGKGGLQDVMLDSYLAPNTQLLMQAYEEAGIPSVQDVNGAKQIGVSRAPSSSNGERVSTNRAFLTPAVRKRPNLTVQTGATVRRVILSSGPGKPRAVAVEYDGPQGRKTVKLNKAAVLSAGSFNSPQVLMLSGIGPKQHLSDVGIKPIVDLPGVGQRLHDHMYAKGNVKFQLSKTATLGTQQQLISTVSQYVKQRMGPLTATGNPANVFFRSKYQKAGDPRPDIQIPIGGSQYLTSKGKNCATPETAGTYFNQLGFNAINLHPKSRGQILLNKTDPYGMPLIYYNIFGDESDLKPIYEAFRLAVKLNSTKVFRDNGITMSHNVPSQCAKLTFNTDEFWKCTFNGVGSANGHPTSTCSMGPDSDKLAVVTPRLEVRGVYGLRVIDASVMPGTPSGNTNAVCVMIGEVGSDFIKQDYKTSESVA</sequence>
<dbReference type="InterPro" id="IPR007867">
    <property type="entry name" value="GMC_OxRtase_C"/>
</dbReference>
<dbReference type="PANTHER" id="PTHR11552:SF217">
    <property type="entry name" value="GLUCOSE DEHYDROGENASE [FAD, QUINONE]"/>
    <property type="match status" value="1"/>
</dbReference>
<keyword evidence="2" id="KW-0274">FAD</keyword>
<dbReference type="GeneID" id="113214367"/>
<name>A0A9C6X8G4_FRAOC</name>
<evidence type="ECO:0000256" key="1">
    <source>
        <dbReference type="ARBA" id="ARBA00010790"/>
    </source>
</evidence>
<protein>
    <submittedName>
        <fullName evidence="5">Glucose dehydrogenase [FAD, quinone]-like isoform X1</fullName>
    </submittedName>
</protein>
<dbReference type="Proteomes" id="UP000504606">
    <property type="component" value="Unplaced"/>
</dbReference>
<dbReference type="InterPro" id="IPR036188">
    <property type="entry name" value="FAD/NAD-bd_sf"/>
</dbReference>
<dbReference type="OrthoDB" id="269227at2759"/>
<dbReference type="Gene3D" id="3.30.560.10">
    <property type="entry name" value="Glucose Oxidase, domain 3"/>
    <property type="match status" value="1"/>
</dbReference>
<organism evidence="4 5">
    <name type="scientific">Frankliniella occidentalis</name>
    <name type="common">Western flower thrips</name>
    <name type="synonym">Euthrips occidentalis</name>
    <dbReference type="NCBI Taxonomy" id="133901"/>
    <lineage>
        <taxon>Eukaryota</taxon>
        <taxon>Metazoa</taxon>
        <taxon>Ecdysozoa</taxon>
        <taxon>Arthropoda</taxon>
        <taxon>Hexapoda</taxon>
        <taxon>Insecta</taxon>
        <taxon>Pterygota</taxon>
        <taxon>Neoptera</taxon>
        <taxon>Paraneoptera</taxon>
        <taxon>Thysanoptera</taxon>
        <taxon>Terebrantia</taxon>
        <taxon>Thripoidea</taxon>
        <taxon>Thripidae</taxon>
        <taxon>Frankliniella</taxon>
    </lineage>
</organism>
<dbReference type="InterPro" id="IPR000172">
    <property type="entry name" value="GMC_OxRdtase_N"/>
</dbReference>
<keyword evidence="4" id="KW-1185">Reference proteome</keyword>
<comment type="cofactor">
    <cofactor evidence="2">
        <name>FAD</name>
        <dbReference type="ChEBI" id="CHEBI:57692"/>
    </cofactor>
</comment>
<evidence type="ECO:0000256" key="2">
    <source>
        <dbReference type="PIRSR" id="PIRSR000137-2"/>
    </source>
</evidence>
<evidence type="ECO:0000313" key="4">
    <source>
        <dbReference type="Proteomes" id="UP000504606"/>
    </source>
</evidence>
<feature type="binding site" evidence="2">
    <location>
        <position position="150"/>
    </location>
    <ligand>
        <name>FAD</name>
        <dbReference type="ChEBI" id="CHEBI:57692"/>
    </ligand>
</feature>
<dbReference type="AlphaFoldDB" id="A0A9C6X8G4"/>
<gene>
    <name evidence="5" type="primary">LOC113214367</name>
</gene>
<dbReference type="SUPFAM" id="SSF51905">
    <property type="entry name" value="FAD/NAD(P)-binding domain"/>
    <property type="match status" value="1"/>
</dbReference>
<keyword evidence="2" id="KW-0285">Flavoprotein</keyword>
<dbReference type="PROSITE" id="PS00624">
    <property type="entry name" value="GMC_OXRED_2"/>
    <property type="match status" value="1"/>
</dbReference>